<evidence type="ECO:0000256" key="6">
    <source>
        <dbReference type="ARBA" id="ARBA00022807"/>
    </source>
</evidence>
<evidence type="ECO:0000256" key="9">
    <source>
        <dbReference type="ARBA" id="ARBA00023288"/>
    </source>
</evidence>
<protein>
    <submittedName>
        <fullName evidence="11">Probable lipoprotein nlpC</fullName>
    </submittedName>
</protein>
<dbReference type="InterPro" id="IPR038765">
    <property type="entry name" value="Papain-like_cys_pep_sf"/>
</dbReference>
<comment type="caution">
    <text evidence="11">The sequence shown here is derived from an EMBL/GenBank/DDBJ whole genome shotgun (WGS) entry which is preliminary data.</text>
</comment>
<keyword evidence="9 11" id="KW-0449">Lipoprotein</keyword>
<evidence type="ECO:0000256" key="4">
    <source>
        <dbReference type="ARBA" id="ARBA00022729"/>
    </source>
</evidence>
<dbReference type="SUPFAM" id="SSF54001">
    <property type="entry name" value="Cysteine proteinases"/>
    <property type="match status" value="1"/>
</dbReference>
<keyword evidence="3" id="KW-0645">Protease</keyword>
<evidence type="ECO:0000259" key="10">
    <source>
        <dbReference type="PROSITE" id="PS51935"/>
    </source>
</evidence>
<evidence type="ECO:0000313" key="11">
    <source>
        <dbReference type="EMBL" id="GAM75691.1"/>
    </source>
</evidence>
<evidence type="ECO:0000256" key="8">
    <source>
        <dbReference type="ARBA" id="ARBA00023139"/>
    </source>
</evidence>
<dbReference type="GO" id="GO:0006508">
    <property type="term" value="P:proteolysis"/>
    <property type="evidence" value="ECO:0007669"/>
    <property type="project" value="UniProtKB-KW"/>
</dbReference>
<comment type="similarity">
    <text evidence="2">Belongs to the peptidase C40 family.</text>
</comment>
<dbReference type="InterPro" id="IPR052062">
    <property type="entry name" value="Murein_DD/LD_carboxypeptidase"/>
</dbReference>
<keyword evidence="5" id="KW-0378">Hydrolase</keyword>
<accession>A0A0B8QAQ2</accession>
<dbReference type="STRING" id="1481914.JCM19241_3603"/>
<dbReference type="Proteomes" id="UP000031666">
    <property type="component" value="Unassembled WGS sequence"/>
</dbReference>
<proteinExistence type="inferred from homology"/>
<dbReference type="PROSITE" id="PS51935">
    <property type="entry name" value="NLPC_P60"/>
    <property type="match status" value="1"/>
</dbReference>
<evidence type="ECO:0000256" key="5">
    <source>
        <dbReference type="ARBA" id="ARBA00022801"/>
    </source>
</evidence>
<evidence type="ECO:0000256" key="7">
    <source>
        <dbReference type="ARBA" id="ARBA00023136"/>
    </source>
</evidence>
<dbReference type="AlphaFoldDB" id="A0A0B8QAQ2"/>
<dbReference type="PANTHER" id="PTHR47360:SF3">
    <property type="entry name" value="MUREIN DD-ENDOPEPTIDASE MEPS_MUREIN LD-CARBOXYPEPTIDASE"/>
    <property type="match status" value="1"/>
</dbReference>
<keyword evidence="6" id="KW-0788">Thiol protease</keyword>
<reference evidence="11 12" key="2">
    <citation type="submission" date="2015-01" db="EMBL/GenBank/DDBJ databases">
        <authorList>
            <consortium name="NBRP consortium"/>
            <person name="Sawabe T."/>
            <person name="Meirelles P."/>
            <person name="Feng G."/>
            <person name="Sayaka M."/>
            <person name="Hattori M."/>
            <person name="Ohkuma M."/>
        </authorList>
    </citation>
    <scope>NUCLEOTIDE SEQUENCE [LARGE SCALE GENOMIC DNA]</scope>
    <source>
        <strain evidence="12">JCM 19241</strain>
    </source>
</reference>
<feature type="domain" description="NlpC/P60" evidence="10">
    <location>
        <begin position="9"/>
        <end position="130"/>
    </location>
</feature>
<evidence type="ECO:0000256" key="1">
    <source>
        <dbReference type="ARBA" id="ARBA00004635"/>
    </source>
</evidence>
<keyword evidence="7" id="KW-0472">Membrane</keyword>
<sequence>MAELNKQQAQHKDHLFLFYERWHNTPYRLGGQSLRGVDCSAFVQIAFDEVFKHPLPRTTDKQSDMGESIDYENREFGDLVFFKTGIKIRHVGIYIGDNSFMHASTSRGVIISRLDSPYWADAYWQTRRVL</sequence>
<evidence type="ECO:0000256" key="2">
    <source>
        <dbReference type="ARBA" id="ARBA00007074"/>
    </source>
</evidence>
<reference evidence="11 12" key="1">
    <citation type="submission" date="2015-01" db="EMBL/GenBank/DDBJ databases">
        <title>Vibrio sp. C94 JCM 19241 whole genome shotgun sequence.</title>
        <authorList>
            <person name="Sawabe T."/>
            <person name="Meirelles P."/>
            <person name="Feng G."/>
            <person name="Sayaka M."/>
            <person name="Hattori M."/>
            <person name="Ohkuma M."/>
        </authorList>
    </citation>
    <scope>NUCLEOTIDE SEQUENCE [LARGE SCALE GENOMIC DNA]</scope>
    <source>
        <strain evidence="12">JCM 19241</strain>
    </source>
</reference>
<dbReference type="GO" id="GO:0016020">
    <property type="term" value="C:membrane"/>
    <property type="evidence" value="ECO:0007669"/>
    <property type="project" value="UniProtKB-SubCell"/>
</dbReference>
<evidence type="ECO:0000313" key="12">
    <source>
        <dbReference type="Proteomes" id="UP000031666"/>
    </source>
</evidence>
<keyword evidence="4" id="KW-0732">Signal</keyword>
<dbReference type="EMBL" id="BBSC01000004">
    <property type="protein sequence ID" value="GAM75691.1"/>
    <property type="molecule type" value="Genomic_DNA"/>
</dbReference>
<dbReference type="Gene3D" id="3.90.1720.10">
    <property type="entry name" value="endopeptidase domain like (from Nostoc punctiforme)"/>
    <property type="match status" value="1"/>
</dbReference>
<keyword evidence="8" id="KW-0564">Palmitate</keyword>
<organism evidence="11 12">
    <name type="scientific">Vibrio ishigakensis</name>
    <dbReference type="NCBI Taxonomy" id="1481914"/>
    <lineage>
        <taxon>Bacteria</taxon>
        <taxon>Pseudomonadati</taxon>
        <taxon>Pseudomonadota</taxon>
        <taxon>Gammaproteobacteria</taxon>
        <taxon>Vibrionales</taxon>
        <taxon>Vibrionaceae</taxon>
        <taxon>Vibrio</taxon>
    </lineage>
</organism>
<dbReference type="InterPro" id="IPR000064">
    <property type="entry name" value="NLP_P60_dom"/>
</dbReference>
<dbReference type="GO" id="GO:0008234">
    <property type="term" value="F:cysteine-type peptidase activity"/>
    <property type="evidence" value="ECO:0007669"/>
    <property type="project" value="UniProtKB-KW"/>
</dbReference>
<dbReference type="PANTHER" id="PTHR47360">
    <property type="entry name" value="MUREIN DD-ENDOPEPTIDASE MEPS/MUREIN LD-CARBOXYPEPTIDASE"/>
    <property type="match status" value="1"/>
</dbReference>
<evidence type="ECO:0000256" key="3">
    <source>
        <dbReference type="ARBA" id="ARBA00022670"/>
    </source>
</evidence>
<name>A0A0B8QAQ2_9VIBR</name>
<comment type="subcellular location">
    <subcellularLocation>
        <location evidence="1">Membrane</location>
        <topology evidence="1">Lipid-anchor</topology>
    </subcellularLocation>
</comment>
<gene>
    <name evidence="11" type="ORF">JCM19241_3603</name>
</gene>
<dbReference type="Pfam" id="PF00877">
    <property type="entry name" value="NLPC_P60"/>
    <property type="match status" value="1"/>
</dbReference>